<dbReference type="InterPro" id="IPR051334">
    <property type="entry name" value="SRPK"/>
</dbReference>
<reference evidence="12 13" key="1">
    <citation type="journal article" date="2024" name="Commun. Biol.">
        <title>Comparative genomic analysis of thermophilic fungi reveals convergent evolutionary adaptations and gene losses.</title>
        <authorList>
            <person name="Steindorff A.S."/>
            <person name="Aguilar-Pontes M.V."/>
            <person name="Robinson A.J."/>
            <person name="Andreopoulos B."/>
            <person name="LaButti K."/>
            <person name="Kuo A."/>
            <person name="Mondo S."/>
            <person name="Riley R."/>
            <person name="Otillar R."/>
            <person name="Haridas S."/>
            <person name="Lipzen A."/>
            <person name="Grimwood J."/>
            <person name="Schmutz J."/>
            <person name="Clum A."/>
            <person name="Reid I.D."/>
            <person name="Moisan M.C."/>
            <person name="Butler G."/>
            <person name="Nguyen T.T.M."/>
            <person name="Dewar K."/>
            <person name="Conant G."/>
            <person name="Drula E."/>
            <person name="Henrissat B."/>
            <person name="Hansel C."/>
            <person name="Singer S."/>
            <person name="Hutchinson M.I."/>
            <person name="de Vries R.P."/>
            <person name="Natvig D.O."/>
            <person name="Powell A.J."/>
            <person name="Tsang A."/>
            <person name="Grigoriev I.V."/>
        </authorList>
    </citation>
    <scope>NUCLEOTIDE SEQUENCE [LARGE SCALE GENOMIC DNA]</scope>
    <source>
        <strain evidence="12 13">CBS 620.91</strain>
    </source>
</reference>
<dbReference type="Gene3D" id="3.30.200.20">
    <property type="entry name" value="Phosphorylase Kinase, domain 1"/>
    <property type="match status" value="1"/>
</dbReference>
<keyword evidence="5" id="KW-0418">Kinase</keyword>
<keyword evidence="3" id="KW-0808">Transferase</keyword>
<comment type="catalytic activity">
    <reaction evidence="8">
        <text>L-seryl-[protein] + ATP = O-phospho-L-seryl-[protein] + ADP + H(+)</text>
        <dbReference type="Rhea" id="RHEA:17989"/>
        <dbReference type="Rhea" id="RHEA-COMP:9863"/>
        <dbReference type="Rhea" id="RHEA-COMP:11604"/>
        <dbReference type="ChEBI" id="CHEBI:15378"/>
        <dbReference type="ChEBI" id="CHEBI:29999"/>
        <dbReference type="ChEBI" id="CHEBI:30616"/>
        <dbReference type="ChEBI" id="CHEBI:83421"/>
        <dbReference type="ChEBI" id="CHEBI:456216"/>
        <dbReference type="EC" id="2.7.11.1"/>
    </reaction>
</comment>
<proteinExistence type="predicted"/>
<evidence type="ECO:0000256" key="10">
    <source>
        <dbReference type="SAM" id="MobiDB-lite"/>
    </source>
</evidence>
<dbReference type="SUPFAM" id="SSF56112">
    <property type="entry name" value="Protein kinase-like (PK-like)"/>
    <property type="match status" value="1"/>
</dbReference>
<dbReference type="PANTHER" id="PTHR47634:SF9">
    <property type="entry name" value="PROTEIN KINASE DOMAIN-CONTAINING PROTEIN-RELATED"/>
    <property type="match status" value="1"/>
</dbReference>
<feature type="compositionally biased region" description="Polar residues" evidence="10">
    <location>
        <begin position="30"/>
        <end position="57"/>
    </location>
</feature>
<dbReference type="Proteomes" id="UP001583172">
    <property type="component" value="Unassembled WGS sequence"/>
</dbReference>
<feature type="region of interest" description="Disordered" evidence="10">
    <location>
        <begin position="477"/>
        <end position="554"/>
    </location>
</feature>
<protein>
    <recommendedName>
        <fullName evidence="1">non-specific serine/threonine protein kinase</fullName>
        <ecNumber evidence="1">2.7.11.1</ecNumber>
    </recommendedName>
</protein>
<dbReference type="EMBL" id="JAZGSY010000203">
    <property type="protein sequence ID" value="KAL1838626.1"/>
    <property type="molecule type" value="Genomic_DNA"/>
</dbReference>
<feature type="compositionally biased region" description="Basic and acidic residues" evidence="10">
    <location>
        <begin position="532"/>
        <end position="554"/>
    </location>
</feature>
<evidence type="ECO:0000256" key="4">
    <source>
        <dbReference type="ARBA" id="ARBA00022741"/>
    </source>
</evidence>
<comment type="caution">
    <text evidence="12">The sequence shown here is derived from an EMBL/GenBank/DDBJ whole genome shotgun (WGS) entry which is preliminary data.</text>
</comment>
<evidence type="ECO:0000256" key="1">
    <source>
        <dbReference type="ARBA" id="ARBA00012513"/>
    </source>
</evidence>
<evidence type="ECO:0000256" key="7">
    <source>
        <dbReference type="ARBA" id="ARBA00047899"/>
    </source>
</evidence>
<feature type="binding site" evidence="9">
    <location>
        <position position="142"/>
    </location>
    <ligand>
        <name>ATP</name>
        <dbReference type="ChEBI" id="CHEBI:30616"/>
    </ligand>
</feature>
<gene>
    <name evidence="12" type="ORF">VTJ49DRAFT_2463</name>
</gene>
<dbReference type="Gene3D" id="1.10.510.10">
    <property type="entry name" value="Transferase(Phosphotransferase) domain 1"/>
    <property type="match status" value="1"/>
</dbReference>
<keyword evidence="6 9" id="KW-0067">ATP-binding</keyword>
<evidence type="ECO:0000256" key="6">
    <source>
        <dbReference type="ARBA" id="ARBA00022840"/>
    </source>
</evidence>
<feature type="compositionally biased region" description="Basic and acidic residues" evidence="10">
    <location>
        <begin position="478"/>
        <end position="499"/>
    </location>
</feature>
<dbReference type="PANTHER" id="PTHR47634">
    <property type="entry name" value="PROTEIN KINASE DOMAIN-CONTAINING PROTEIN-RELATED"/>
    <property type="match status" value="1"/>
</dbReference>
<feature type="domain" description="Protein kinase" evidence="11">
    <location>
        <begin position="108"/>
        <end position="471"/>
    </location>
</feature>
<keyword evidence="13" id="KW-1185">Reference proteome</keyword>
<dbReference type="InterPro" id="IPR000719">
    <property type="entry name" value="Prot_kinase_dom"/>
</dbReference>
<dbReference type="Pfam" id="PF00069">
    <property type="entry name" value="Pkinase"/>
    <property type="match status" value="2"/>
</dbReference>
<feature type="region of interest" description="Disordered" evidence="10">
    <location>
        <begin position="1"/>
        <end position="88"/>
    </location>
</feature>
<evidence type="ECO:0000313" key="13">
    <source>
        <dbReference type="Proteomes" id="UP001583172"/>
    </source>
</evidence>
<dbReference type="InterPro" id="IPR017441">
    <property type="entry name" value="Protein_kinase_ATP_BS"/>
</dbReference>
<comment type="catalytic activity">
    <reaction evidence="7">
        <text>L-threonyl-[protein] + ATP = O-phospho-L-threonyl-[protein] + ADP + H(+)</text>
        <dbReference type="Rhea" id="RHEA:46608"/>
        <dbReference type="Rhea" id="RHEA-COMP:11060"/>
        <dbReference type="Rhea" id="RHEA-COMP:11605"/>
        <dbReference type="ChEBI" id="CHEBI:15378"/>
        <dbReference type="ChEBI" id="CHEBI:30013"/>
        <dbReference type="ChEBI" id="CHEBI:30616"/>
        <dbReference type="ChEBI" id="CHEBI:61977"/>
        <dbReference type="ChEBI" id="CHEBI:456216"/>
        <dbReference type="EC" id="2.7.11.1"/>
    </reaction>
</comment>
<accession>A0ABR3VA84</accession>
<evidence type="ECO:0000256" key="9">
    <source>
        <dbReference type="PROSITE-ProRule" id="PRU10141"/>
    </source>
</evidence>
<evidence type="ECO:0000256" key="5">
    <source>
        <dbReference type="ARBA" id="ARBA00022777"/>
    </source>
</evidence>
<keyword evidence="2" id="KW-0723">Serine/threonine-protein kinase</keyword>
<keyword evidence="4 9" id="KW-0547">Nucleotide-binding</keyword>
<dbReference type="InterPro" id="IPR011009">
    <property type="entry name" value="Kinase-like_dom_sf"/>
</dbReference>
<organism evidence="12 13">
    <name type="scientific">Humicola insolens</name>
    <name type="common">Soft-rot fungus</name>
    <dbReference type="NCBI Taxonomy" id="85995"/>
    <lineage>
        <taxon>Eukaryota</taxon>
        <taxon>Fungi</taxon>
        <taxon>Dikarya</taxon>
        <taxon>Ascomycota</taxon>
        <taxon>Pezizomycotina</taxon>
        <taxon>Sordariomycetes</taxon>
        <taxon>Sordariomycetidae</taxon>
        <taxon>Sordariales</taxon>
        <taxon>Chaetomiaceae</taxon>
        <taxon>Mycothermus</taxon>
    </lineage>
</organism>
<dbReference type="PROSITE" id="PS00107">
    <property type="entry name" value="PROTEIN_KINASE_ATP"/>
    <property type="match status" value="1"/>
</dbReference>
<dbReference type="EC" id="2.7.11.1" evidence="1"/>
<evidence type="ECO:0000256" key="2">
    <source>
        <dbReference type="ARBA" id="ARBA00022527"/>
    </source>
</evidence>
<evidence type="ECO:0000259" key="11">
    <source>
        <dbReference type="PROSITE" id="PS50011"/>
    </source>
</evidence>
<dbReference type="PROSITE" id="PS50011">
    <property type="entry name" value="PROTEIN_KINASE_DOM"/>
    <property type="match status" value="1"/>
</dbReference>
<evidence type="ECO:0000256" key="3">
    <source>
        <dbReference type="ARBA" id="ARBA00022679"/>
    </source>
</evidence>
<name>A0ABR3VA84_HUMIN</name>
<dbReference type="SMART" id="SM00220">
    <property type="entry name" value="S_TKc"/>
    <property type="match status" value="1"/>
</dbReference>
<sequence length="554" mass="62278">MSSADIEENPTTASRSEERSANPDMPANTGVPSATPYSHETTEPSSGMVSASQSQEAPANDEDPLATPREGEPAETAPDPGDIDEGRDAYRPGWFHPVYIGDVYADKYHVLNKIGYGGYSTVWLVKDLTKKGDDEHKYLAMKVLCAVACDEKNPLYAREILKHLRDGDRKLVGYKHICHLVDDFEHHGPNGTHVCLIFELMGETMQSFGAWFKESRIPYSVMRRFTFQIMCALDYAHHHNVIHTDVQPANIFVKFRDRSLIESRYLAEVPVPQQDRSEPRYTPIPSTPLRYDYFNEEQSKDANQFQFALGDWGVASWKTKHLTENIQPVALRAPEVLIGAPWDEAVDWWSFGALLLELYRTVRMFEGRVPPDGHYEVKKHLGQIVQLFGPFPKDLLEKGNQELVQDIFDDEGKINDPFPGELPPLNSEEYMPGADLDQEDRDLFASFLRAIMKINPADRPEAKDLLSHPWLGVVLRNKAPDGKTKDEPNRSAEADKNDDAGEANEANETKEDGKCPEVNNGQEPDQAAKPGKAGEADKTTDAEQNVKEDKSQVD</sequence>
<evidence type="ECO:0000313" key="12">
    <source>
        <dbReference type="EMBL" id="KAL1838626.1"/>
    </source>
</evidence>
<evidence type="ECO:0000256" key="8">
    <source>
        <dbReference type="ARBA" id="ARBA00048679"/>
    </source>
</evidence>